<dbReference type="InParanoid" id="A0A167P417"/>
<dbReference type="AlphaFoldDB" id="A0A167P417"/>
<dbReference type="EMBL" id="KV440975">
    <property type="protein sequence ID" value="OAD77208.1"/>
    <property type="molecule type" value="Genomic_DNA"/>
</dbReference>
<dbReference type="OrthoDB" id="1861185at2759"/>
<proteinExistence type="predicted"/>
<organism evidence="1 2">
    <name type="scientific">Phycomyces blakesleeanus (strain ATCC 8743b / DSM 1359 / FGSC 10004 / NBRC 33097 / NRRL 1555)</name>
    <dbReference type="NCBI Taxonomy" id="763407"/>
    <lineage>
        <taxon>Eukaryota</taxon>
        <taxon>Fungi</taxon>
        <taxon>Fungi incertae sedis</taxon>
        <taxon>Mucoromycota</taxon>
        <taxon>Mucoromycotina</taxon>
        <taxon>Mucoromycetes</taxon>
        <taxon>Mucorales</taxon>
        <taxon>Phycomycetaceae</taxon>
        <taxon>Phycomyces</taxon>
    </lineage>
</organism>
<gene>
    <name evidence="1" type="ORF">PHYBLDRAFT_158108</name>
</gene>
<dbReference type="RefSeq" id="XP_018295248.1">
    <property type="nucleotide sequence ID" value="XM_018433735.1"/>
</dbReference>
<keyword evidence="2" id="KW-1185">Reference proteome</keyword>
<evidence type="ECO:0000313" key="2">
    <source>
        <dbReference type="Proteomes" id="UP000077315"/>
    </source>
</evidence>
<sequence>MEQFIQQHRLEDAILNNGLDQPEEILTKPMPEVQRVLKITKADCNTLYSAASSEIYDWRKRHQTVDDLSESTIQLGDPGFDKMLGGGILLGSVTEIVGER</sequence>
<dbReference type="Proteomes" id="UP000077315">
    <property type="component" value="Unassembled WGS sequence"/>
</dbReference>
<protein>
    <submittedName>
        <fullName evidence="1">Uncharacterized protein</fullName>
    </submittedName>
</protein>
<name>A0A167P417_PHYB8</name>
<accession>A0A167P417</accession>
<dbReference type="VEuPathDB" id="FungiDB:PHYBLDRAFT_158108"/>
<dbReference type="Gene3D" id="3.40.50.300">
    <property type="entry name" value="P-loop containing nucleotide triphosphate hydrolases"/>
    <property type="match status" value="1"/>
</dbReference>
<dbReference type="InterPro" id="IPR027417">
    <property type="entry name" value="P-loop_NTPase"/>
</dbReference>
<reference evidence="2" key="1">
    <citation type="submission" date="2015-06" db="EMBL/GenBank/DDBJ databases">
        <title>Expansion of signal transduction pathways in fungi by whole-genome duplication.</title>
        <authorList>
            <consortium name="DOE Joint Genome Institute"/>
            <person name="Corrochano L.M."/>
            <person name="Kuo A."/>
            <person name="Marcet-Houben M."/>
            <person name="Polaino S."/>
            <person name="Salamov A."/>
            <person name="Villalobos J.M."/>
            <person name="Alvarez M.I."/>
            <person name="Avalos J."/>
            <person name="Benito E.P."/>
            <person name="Benoit I."/>
            <person name="Burger G."/>
            <person name="Camino L.P."/>
            <person name="Canovas D."/>
            <person name="Cerda-Olmedo E."/>
            <person name="Cheng J.-F."/>
            <person name="Dominguez A."/>
            <person name="Elias M."/>
            <person name="Eslava A.P."/>
            <person name="Glaser F."/>
            <person name="Grimwood J."/>
            <person name="Gutierrez G."/>
            <person name="Heitman J."/>
            <person name="Henrissat B."/>
            <person name="Iturriaga E.A."/>
            <person name="Lang B.F."/>
            <person name="Lavin J.L."/>
            <person name="Lee S."/>
            <person name="Li W."/>
            <person name="Lindquist E."/>
            <person name="Lopez-Garcia S."/>
            <person name="Luque E.M."/>
            <person name="Marcos A.T."/>
            <person name="Martin J."/>
            <person name="McCluskey K."/>
            <person name="Medina H.R."/>
            <person name="Miralles-Duran A."/>
            <person name="Miyazaki A."/>
            <person name="Munoz-Torres E."/>
            <person name="Oguiza J.A."/>
            <person name="Ohm R."/>
            <person name="Olmedo M."/>
            <person name="Orejas M."/>
            <person name="Ortiz-Castellanos L."/>
            <person name="Pisabarro A.G."/>
            <person name="Rodriguez-Romero J."/>
            <person name="Ruiz-Herrera J."/>
            <person name="Ruiz-Vazquez R."/>
            <person name="Sanz C."/>
            <person name="Schackwitz W."/>
            <person name="Schmutz J."/>
            <person name="Shahriari M."/>
            <person name="Shelest E."/>
            <person name="Silva-Franco F."/>
            <person name="Soanes D."/>
            <person name="Syed K."/>
            <person name="Tagua V.G."/>
            <person name="Talbot N.J."/>
            <person name="Thon M."/>
            <person name="De vries R.P."/>
            <person name="Wiebenga A."/>
            <person name="Yadav J.S."/>
            <person name="Braun E.L."/>
            <person name="Baker S."/>
            <person name="Garre V."/>
            <person name="Horwitz B."/>
            <person name="Torres-Martinez S."/>
            <person name="Idnurm A."/>
            <person name="Herrera-Estrella A."/>
            <person name="Gabaldon T."/>
            <person name="Grigoriev I.V."/>
        </authorList>
    </citation>
    <scope>NUCLEOTIDE SEQUENCE [LARGE SCALE GENOMIC DNA]</scope>
    <source>
        <strain evidence="2">NRRL 1555(-)</strain>
    </source>
</reference>
<evidence type="ECO:0000313" key="1">
    <source>
        <dbReference type="EMBL" id="OAD77208.1"/>
    </source>
</evidence>
<feature type="non-terminal residue" evidence="1">
    <location>
        <position position="1"/>
    </location>
</feature>
<dbReference type="GeneID" id="28994641"/>
<dbReference type="STRING" id="763407.A0A167P417"/>